<dbReference type="AlphaFoldDB" id="A0A4R5KE94"/>
<comment type="caution">
    <text evidence="3">The sequence shown here is derived from an EMBL/GenBank/DDBJ whole genome shotgun (WGS) entry which is preliminary data.</text>
</comment>
<keyword evidence="2" id="KW-0749">Sporulation</keyword>
<gene>
    <name evidence="3" type="ORF">E1757_29565</name>
</gene>
<keyword evidence="1 3" id="KW-0808">Transferase</keyword>
<dbReference type="OrthoDB" id="1845399at2"/>
<dbReference type="GO" id="GO:0003810">
    <property type="term" value="F:protein-glutamine gamma-glutamyltransferase activity"/>
    <property type="evidence" value="ECO:0007669"/>
    <property type="project" value="UniProtKB-EC"/>
</dbReference>
<dbReference type="HAMAP" id="MF_00727">
    <property type="entry name" value="Tgl"/>
    <property type="match status" value="1"/>
</dbReference>
<evidence type="ECO:0000256" key="2">
    <source>
        <dbReference type="ARBA" id="ARBA00022969"/>
    </source>
</evidence>
<proteinExistence type="inferred from homology"/>
<dbReference type="EC" id="2.3.2.13" evidence="3"/>
<name>A0A4R5KE94_9BACL</name>
<evidence type="ECO:0000313" key="3">
    <source>
        <dbReference type="EMBL" id="TDF92537.1"/>
    </source>
</evidence>
<dbReference type="InterPro" id="IPR020916">
    <property type="entry name" value="Gln_gamma-glutamylTfrase_bac"/>
</dbReference>
<accession>A0A4R5KE94</accession>
<dbReference type="Pfam" id="PF20085">
    <property type="entry name" value="TGL"/>
    <property type="match status" value="1"/>
</dbReference>
<dbReference type="NCBIfam" id="NF002869">
    <property type="entry name" value="PRK03187.1"/>
    <property type="match status" value="1"/>
</dbReference>
<organism evidence="3 4">
    <name type="scientific">Paenibacillus piri</name>
    <dbReference type="NCBI Taxonomy" id="2547395"/>
    <lineage>
        <taxon>Bacteria</taxon>
        <taxon>Bacillati</taxon>
        <taxon>Bacillota</taxon>
        <taxon>Bacilli</taxon>
        <taxon>Bacillales</taxon>
        <taxon>Paenibacillaceae</taxon>
        <taxon>Paenibacillus</taxon>
    </lineage>
</organism>
<dbReference type="EMBL" id="SMRT01000020">
    <property type="protein sequence ID" value="TDF92537.1"/>
    <property type="molecule type" value="Genomic_DNA"/>
</dbReference>
<dbReference type="GO" id="GO:0030435">
    <property type="term" value="P:sporulation resulting in formation of a cellular spore"/>
    <property type="evidence" value="ECO:0007669"/>
    <property type="project" value="UniProtKB-KW"/>
</dbReference>
<evidence type="ECO:0000313" key="4">
    <source>
        <dbReference type="Proteomes" id="UP000295636"/>
    </source>
</evidence>
<dbReference type="Proteomes" id="UP000295636">
    <property type="component" value="Unassembled WGS sequence"/>
</dbReference>
<evidence type="ECO:0000256" key="1">
    <source>
        <dbReference type="ARBA" id="ARBA00022679"/>
    </source>
</evidence>
<keyword evidence="3" id="KW-0012">Acyltransferase</keyword>
<reference evidence="3 4" key="1">
    <citation type="submission" date="2019-03" db="EMBL/GenBank/DDBJ databases">
        <title>This is whole genome sequence of Paenibacillus sp MS74 strain.</title>
        <authorList>
            <person name="Trinh H.N."/>
        </authorList>
    </citation>
    <scope>NUCLEOTIDE SEQUENCE [LARGE SCALE GENOMIC DNA]</scope>
    <source>
        <strain evidence="3 4">MS74</strain>
    </source>
</reference>
<keyword evidence="4" id="KW-1185">Reference proteome</keyword>
<protein>
    <submittedName>
        <fullName evidence="3">Protein-glutamine gamma-glutamyltransferase</fullName>
        <ecNumber evidence="3">2.3.2.13</ecNumber>
    </submittedName>
</protein>
<sequence>MRRAIMISIAGNSEAAFDDSVLSHMERNVYRRKKNSSVLYSYESADELLFELRMRSRIIEESRALDQSGVTFAGFRDSRCNEDYWERDDLGGFRLISGKSPSEAISDIFTNGQFYTFECATAVTIILYKSILDMMGAEKFDSLFSNLILYDWHQHRNLRIKTERSRSEAVAADIVYFENPDFLPSAPWWRGENAIKLEGGLYYGHGAGIQTEDTIIGVLNRTRTPGSTTPAFLSDRLTRPDFAYLYKLQTDAGSRGGRGRRIVAKIGSIVYVS</sequence>